<protein>
    <recommendedName>
        <fullName evidence="8">Glycine transporter domain-containing protein</fullName>
    </recommendedName>
</protein>
<dbReference type="Proteomes" id="UP000461670">
    <property type="component" value="Unassembled WGS sequence"/>
</dbReference>
<evidence type="ECO:0000256" key="4">
    <source>
        <dbReference type="ARBA" id="ARBA00022692"/>
    </source>
</evidence>
<feature type="transmembrane region" description="Helical" evidence="7">
    <location>
        <begin position="65"/>
        <end position="84"/>
    </location>
</feature>
<sequence>MGLLGIVYLIAITAEAASGAIMGMRRNMDLFGIAFIGTVTALGGGSVRDMLLGHYPVGWVAHPEYLAYTIGAAIVTAALARQAYRLKSAFLVLDAMGLVAFTVIGCDVAASLGVHVVIVVLMGLITGIFGGLLRDVLCNQVPLVLRRDLYASVSLVTGVAYVGLQRGGLDHDTAMLVAVTIGFVMRLLAIRYKLALPVFKAEHVRGFDED</sequence>
<organism evidence="9 10">
    <name type="scientific">Paracidovorax wautersii</name>
    <dbReference type="NCBI Taxonomy" id="1177982"/>
    <lineage>
        <taxon>Bacteria</taxon>
        <taxon>Pseudomonadati</taxon>
        <taxon>Pseudomonadota</taxon>
        <taxon>Betaproteobacteria</taxon>
        <taxon>Burkholderiales</taxon>
        <taxon>Comamonadaceae</taxon>
        <taxon>Paracidovorax</taxon>
    </lineage>
</organism>
<evidence type="ECO:0000256" key="2">
    <source>
        <dbReference type="ARBA" id="ARBA00008193"/>
    </source>
</evidence>
<feature type="domain" description="Glycine transporter" evidence="8">
    <location>
        <begin position="7"/>
        <end position="80"/>
    </location>
</feature>
<feature type="transmembrane region" description="Helical" evidence="7">
    <location>
        <begin position="30"/>
        <end position="53"/>
    </location>
</feature>
<feature type="transmembrane region" description="Helical" evidence="7">
    <location>
        <begin position="6"/>
        <end position="23"/>
    </location>
</feature>
<keyword evidence="5 7" id="KW-1133">Transmembrane helix</keyword>
<dbReference type="AlphaFoldDB" id="A0A7V8JSD2"/>
<evidence type="ECO:0000256" key="7">
    <source>
        <dbReference type="SAM" id="Phobius"/>
    </source>
</evidence>
<comment type="subcellular location">
    <subcellularLocation>
        <location evidence="1">Cell membrane</location>
        <topology evidence="1">Multi-pass membrane protein</topology>
    </subcellularLocation>
</comment>
<feature type="transmembrane region" description="Helical" evidence="7">
    <location>
        <begin position="91"/>
        <end position="110"/>
    </location>
</feature>
<keyword evidence="3" id="KW-1003">Cell membrane</keyword>
<gene>
    <name evidence="9" type="ORF">GAK30_00145</name>
</gene>
<feature type="transmembrane region" description="Helical" evidence="7">
    <location>
        <begin position="149"/>
        <end position="167"/>
    </location>
</feature>
<evidence type="ECO:0000256" key="1">
    <source>
        <dbReference type="ARBA" id="ARBA00004651"/>
    </source>
</evidence>
<evidence type="ECO:0000256" key="6">
    <source>
        <dbReference type="ARBA" id="ARBA00023136"/>
    </source>
</evidence>
<keyword evidence="6 7" id="KW-0472">Membrane</keyword>
<dbReference type="PANTHER" id="PTHR30506:SF3">
    <property type="entry name" value="UPF0126 INNER MEMBRANE PROTEIN YADS-RELATED"/>
    <property type="match status" value="1"/>
</dbReference>
<proteinExistence type="inferred from homology"/>
<dbReference type="EMBL" id="WNDQ01000001">
    <property type="protein sequence ID" value="KAF1024125.1"/>
    <property type="molecule type" value="Genomic_DNA"/>
</dbReference>
<comment type="caution">
    <text evidence="9">The sequence shown here is derived from an EMBL/GenBank/DDBJ whole genome shotgun (WGS) entry which is preliminary data.</text>
</comment>
<feature type="transmembrane region" description="Helical" evidence="7">
    <location>
        <begin position="116"/>
        <end position="137"/>
    </location>
</feature>
<evidence type="ECO:0000256" key="5">
    <source>
        <dbReference type="ARBA" id="ARBA00022989"/>
    </source>
</evidence>
<name>A0A7V8JSD2_9BURK</name>
<feature type="transmembrane region" description="Helical" evidence="7">
    <location>
        <begin position="173"/>
        <end position="190"/>
    </location>
</feature>
<keyword evidence="4 7" id="KW-0812">Transmembrane</keyword>
<accession>A0A7V8JSD2</accession>
<evidence type="ECO:0000313" key="10">
    <source>
        <dbReference type="Proteomes" id="UP000461670"/>
    </source>
</evidence>
<dbReference type="Pfam" id="PF03458">
    <property type="entry name" value="Gly_transporter"/>
    <property type="match status" value="2"/>
</dbReference>
<evidence type="ECO:0000256" key="3">
    <source>
        <dbReference type="ARBA" id="ARBA00022475"/>
    </source>
</evidence>
<feature type="domain" description="Glycine transporter" evidence="8">
    <location>
        <begin position="92"/>
        <end position="165"/>
    </location>
</feature>
<comment type="similarity">
    <text evidence="2">Belongs to the UPF0126 family.</text>
</comment>
<evidence type="ECO:0000313" key="9">
    <source>
        <dbReference type="EMBL" id="KAF1024125.1"/>
    </source>
</evidence>
<dbReference type="GO" id="GO:0005886">
    <property type="term" value="C:plasma membrane"/>
    <property type="evidence" value="ECO:0007669"/>
    <property type="project" value="UniProtKB-SubCell"/>
</dbReference>
<evidence type="ECO:0000259" key="8">
    <source>
        <dbReference type="Pfam" id="PF03458"/>
    </source>
</evidence>
<dbReference type="InterPro" id="IPR005115">
    <property type="entry name" value="Gly_transporter"/>
</dbReference>
<reference evidence="10" key="1">
    <citation type="journal article" date="2020" name="MBio">
        <title>Horizontal gene transfer to a defensive symbiont with a reduced genome amongst a multipartite beetle microbiome.</title>
        <authorList>
            <person name="Waterworth S.C."/>
            <person name="Florez L.V."/>
            <person name="Rees E.R."/>
            <person name="Hertweck C."/>
            <person name="Kaltenpoth M."/>
            <person name="Kwan J.C."/>
        </authorList>
    </citation>
    <scope>NUCLEOTIDE SEQUENCE [LARGE SCALE GENOMIC DNA]</scope>
</reference>
<dbReference type="PANTHER" id="PTHR30506">
    <property type="entry name" value="INNER MEMBRANE PROTEIN"/>
    <property type="match status" value="1"/>
</dbReference>